<dbReference type="PANTHER" id="PTHR12210">
    <property type="entry name" value="DULLARD PROTEIN PHOSPHATASE"/>
    <property type="match status" value="1"/>
</dbReference>
<gene>
    <name evidence="8" type="ORF">BV898_10535</name>
</gene>
<dbReference type="NCBIfam" id="TIGR02251">
    <property type="entry name" value="HIF-SF_euk"/>
    <property type="match status" value="1"/>
</dbReference>
<name>A0A1W0WJB6_HYPEX</name>
<comment type="catalytic activity">
    <reaction evidence="3">
        <text>O-phospho-L-seryl-[protein] + H2O = L-seryl-[protein] + phosphate</text>
        <dbReference type="Rhea" id="RHEA:20629"/>
        <dbReference type="Rhea" id="RHEA-COMP:9863"/>
        <dbReference type="Rhea" id="RHEA-COMP:11604"/>
        <dbReference type="ChEBI" id="CHEBI:15377"/>
        <dbReference type="ChEBI" id="CHEBI:29999"/>
        <dbReference type="ChEBI" id="CHEBI:43474"/>
        <dbReference type="ChEBI" id="CHEBI:83421"/>
        <dbReference type="EC" id="3.1.3.16"/>
    </reaction>
</comment>
<dbReference type="InterPro" id="IPR040078">
    <property type="entry name" value="RNA_Pol_CTD_Phosphatase"/>
</dbReference>
<dbReference type="InterPro" id="IPR004274">
    <property type="entry name" value="FCP1_dom"/>
</dbReference>
<dbReference type="SFLD" id="SFLDG01124">
    <property type="entry name" value="C0.1:_RNA_Pol_CTD_Phosphatase"/>
    <property type="match status" value="1"/>
</dbReference>
<dbReference type="Gene3D" id="3.40.50.1000">
    <property type="entry name" value="HAD superfamily/HAD-like"/>
    <property type="match status" value="1"/>
</dbReference>
<dbReference type="Pfam" id="PF03031">
    <property type="entry name" value="NIF"/>
    <property type="match status" value="1"/>
</dbReference>
<protein>
    <recommendedName>
        <fullName evidence="1">protein-serine/threonine phosphatase</fullName>
        <ecNumber evidence="1">3.1.3.16</ecNumber>
    </recommendedName>
</protein>
<keyword evidence="9" id="KW-1185">Reference proteome</keyword>
<dbReference type="GO" id="GO:0008420">
    <property type="term" value="F:RNA polymerase II CTD heptapeptide repeat phosphatase activity"/>
    <property type="evidence" value="ECO:0007669"/>
    <property type="project" value="InterPro"/>
</dbReference>
<evidence type="ECO:0000259" key="7">
    <source>
        <dbReference type="PROSITE" id="PS50969"/>
    </source>
</evidence>
<dbReference type="SFLD" id="SFLDS00003">
    <property type="entry name" value="Haloacid_Dehalogenase"/>
    <property type="match status" value="1"/>
</dbReference>
<proteinExistence type="predicted"/>
<dbReference type="SMART" id="SM00577">
    <property type="entry name" value="CPDc"/>
    <property type="match status" value="1"/>
</dbReference>
<evidence type="ECO:0000313" key="9">
    <source>
        <dbReference type="Proteomes" id="UP000192578"/>
    </source>
</evidence>
<evidence type="ECO:0000256" key="6">
    <source>
        <dbReference type="SAM" id="MobiDB-lite"/>
    </source>
</evidence>
<evidence type="ECO:0000313" key="8">
    <source>
        <dbReference type="EMBL" id="OQV15304.1"/>
    </source>
</evidence>
<dbReference type="CDD" id="cd07521">
    <property type="entry name" value="HAD_FCP1-like"/>
    <property type="match status" value="1"/>
</dbReference>
<dbReference type="InterPro" id="IPR023214">
    <property type="entry name" value="HAD_sf"/>
</dbReference>
<accession>A0A1W0WJB6</accession>
<feature type="active site" description="4-aspartylphosphate intermediate" evidence="4">
    <location>
        <position position="148"/>
    </location>
</feature>
<dbReference type="Proteomes" id="UP000192578">
    <property type="component" value="Unassembled WGS sequence"/>
</dbReference>
<dbReference type="PROSITE" id="PS50969">
    <property type="entry name" value="FCP1"/>
    <property type="match status" value="1"/>
</dbReference>
<feature type="compositionally biased region" description="Polar residues" evidence="6">
    <location>
        <begin position="328"/>
        <end position="339"/>
    </location>
</feature>
<dbReference type="AlphaFoldDB" id="A0A1W0WJB6"/>
<sequence>MSCTVQLSVIPPEYNSTNVWLPLISPNSNNNNSNNRFNSSFTSGFGNATKMPAEPEGPTSIITQVHRDGGAVDVSSVTLMPSHNIKSKTATANRRILQSILCCIRSTKGPPNHIYKPEPSSAVLSTKIASLLPPVRSSDANRKCIVIDLDETLVHSSFKPIPNADFIVPVEIDGIIHQVYVLKRPHVDEFLQKVGQLFECVLFTASLAKYADPVADLLDRWGVFRARLFRESCVFYRGNYVKDLSRLGRELPNVVIVDNSPASYIFHPEHAVPVISWFDDPNDRELLDLIPFLENLSKTMDVCQALRQFHISQSSVSFSSSFHDPPRQISSTTTLGYHS</sequence>
<dbReference type="FunFam" id="3.40.50.1000:FF:000013">
    <property type="entry name" value="Carboxy-terminal domain RNA polymerase II polypeptide A small"/>
    <property type="match status" value="1"/>
</dbReference>
<organism evidence="8 9">
    <name type="scientific">Hypsibius exemplaris</name>
    <name type="common">Freshwater tardigrade</name>
    <dbReference type="NCBI Taxonomy" id="2072580"/>
    <lineage>
        <taxon>Eukaryota</taxon>
        <taxon>Metazoa</taxon>
        <taxon>Ecdysozoa</taxon>
        <taxon>Tardigrada</taxon>
        <taxon>Eutardigrada</taxon>
        <taxon>Parachela</taxon>
        <taxon>Hypsibioidea</taxon>
        <taxon>Hypsibiidae</taxon>
        <taxon>Hypsibius</taxon>
    </lineage>
</organism>
<keyword evidence="2" id="KW-0378">Hydrolase</keyword>
<dbReference type="EMBL" id="MTYJ01000091">
    <property type="protein sequence ID" value="OQV15304.1"/>
    <property type="molecule type" value="Genomic_DNA"/>
</dbReference>
<feature type="site" description="Transition state stabilizer" evidence="5">
    <location>
        <position position="204"/>
    </location>
</feature>
<feature type="site" description="Transition state stabilizer" evidence="5">
    <location>
        <position position="242"/>
    </location>
</feature>
<dbReference type="InterPro" id="IPR011948">
    <property type="entry name" value="Dullard_phosphatase"/>
</dbReference>
<evidence type="ECO:0000256" key="3">
    <source>
        <dbReference type="ARBA" id="ARBA00047761"/>
    </source>
</evidence>
<evidence type="ECO:0000256" key="5">
    <source>
        <dbReference type="PIRSR" id="PIRSR640078-3"/>
    </source>
</evidence>
<dbReference type="InterPro" id="IPR036412">
    <property type="entry name" value="HAD-like_sf"/>
</dbReference>
<dbReference type="EC" id="3.1.3.16" evidence="1"/>
<feature type="region of interest" description="Disordered" evidence="6">
    <location>
        <begin position="317"/>
        <end position="339"/>
    </location>
</feature>
<dbReference type="InterPro" id="IPR050365">
    <property type="entry name" value="TIM50"/>
</dbReference>
<evidence type="ECO:0000256" key="4">
    <source>
        <dbReference type="PIRSR" id="PIRSR640078-1"/>
    </source>
</evidence>
<feature type="domain" description="FCP1 homology" evidence="7">
    <location>
        <begin position="138"/>
        <end position="296"/>
    </location>
</feature>
<dbReference type="OrthoDB" id="277011at2759"/>
<feature type="active site" description="Proton donor" evidence="4">
    <location>
        <position position="150"/>
    </location>
</feature>
<dbReference type="SUPFAM" id="SSF56784">
    <property type="entry name" value="HAD-like"/>
    <property type="match status" value="1"/>
</dbReference>
<comment type="caution">
    <text evidence="8">The sequence shown here is derived from an EMBL/GenBank/DDBJ whole genome shotgun (WGS) entry which is preliminary data.</text>
</comment>
<reference evidence="9" key="1">
    <citation type="submission" date="2017-01" db="EMBL/GenBank/DDBJ databases">
        <title>Comparative genomics of anhydrobiosis in the tardigrade Hypsibius dujardini.</title>
        <authorList>
            <person name="Yoshida Y."/>
            <person name="Koutsovoulos G."/>
            <person name="Laetsch D."/>
            <person name="Stevens L."/>
            <person name="Kumar S."/>
            <person name="Horikawa D."/>
            <person name="Ishino K."/>
            <person name="Komine S."/>
            <person name="Tomita M."/>
            <person name="Blaxter M."/>
            <person name="Arakawa K."/>
        </authorList>
    </citation>
    <scope>NUCLEOTIDE SEQUENCE [LARGE SCALE GENOMIC DNA]</scope>
    <source>
        <strain evidence="9">Z151</strain>
    </source>
</reference>
<evidence type="ECO:0000256" key="2">
    <source>
        <dbReference type="ARBA" id="ARBA00022801"/>
    </source>
</evidence>
<evidence type="ECO:0000256" key="1">
    <source>
        <dbReference type="ARBA" id="ARBA00013081"/>
    </source>
</evidence>